<sequence length="100" mass="11551">MTQNNHMKQKKLQKAFAKILIVTTLLLWIFERMTSVLSDALGKWLYGEKYMQPVDGYVGDRSYGFNTDMHLSLLLIVLFILGMVLYISSKKDTVSEKQTN</sequence>
<evidence type="ECO:0000256" key="1">
    <source>
        <dbReference type="SAM" id="Phobius"/>
    </source>
</evidence>
<reference evidence="2 3" key="1">
    <citation type="submission" date="2015-11" db="EMBL/GenBank/DDBJ databases">
        <title>Draft genome of Sulfurovum riftiae 1812E, a member of the Epsilonproteobacteria isolated from the tube of the deep-sea hydrothermal vent tubewom Riftia pachyptila.</title>
        <authorList>
            <person name="Vetriani C."/>
            <person name="Giovannelli D."/>
        </authorList>
    </citation>
    <scope>NUCLEOTIDE SEQUENCE [LARGE SCALE GENOMIC DNA]</scope>
    <source>
        <strain evidence="2 3">1812E</strain>
    </source>
</reference>
<feature type="transmembrane region" description="Helical" evidence="1">
    <location>
        <begin position="69"/>
        <end position="87"/>
    </location>
</feature>
<keyword evidence="3" id="KW-1185">Reference proteome</keyword>
<comment type="caution">
    <text evidence="2">The sequence shown here is derived from an EMBL/GenBank/DDBJ whole genome shotgun (WGS) entry which is preliminary data.</text>
</comment>
<dbReference type="STRING" id="1630136.AS592_02990"/>
<name>A0A151CE15_9BACT</name>
<accession>A0A151CE15</accession>
<dbReference type="EMBL" id="LNKT01000067">
    <property type="protein sequence ID" value="KYJ85719.1"/>
    <property type="molecule type" value="Genomic_DNA"/>
</dbReference>
<evidence type="ECO:0000313" key="3">
    <source>
        <dbReference type="Proteomes" id="UP000075359"/>
    </source>
</evidence>
<keyword evidence="1" id="KW-0812">Transmembrane</keyword>
<protein>
    <submittedName>
        <fullName evidence="2">Uncharacterized protein</fullName>
    </submittedName>
</protein>
<evidence type="ECO:0000313" key="2">
    <source>
        <dbReference type="EMBL" id="KYJ85719.1"/>
    </source>
</evidence>
<organism evidence="2 3">
    <name type="scientific">Sulfurovum riftiae</name>
    <dbReference type="NCBI Taxonomy" id="1630136"/>
    <lineage>
        <taxon>Bacteria</taxon>
        <taxon>Pseudomonadati</taxon>
        <taxon>Campylobacterota</taxon>
        <taxon>Epsilonproteobacteria</taxon>
        <taxon>Campylobacterales</taxon>
        <taxon>Sulfurovaceae</taxon>
        <taxon>Sulfurovum</taxon>
    </lineage>
</organism>
<dbReference type="Proteomes" id="UP000075359">
    <property type="component" value="Unassembled WGS sequence"/>
</dbReference>
<dbReference type="AlphaFoldDB" id="A0A151CE15"/>
<proteinExistence type="predicted"/>
<gene>
    <name evidence="2" type="ORF">AS592_02990</name>
</gene>
<keyword evidence="1" id="KW-1133">Transmembrane helix</keyword>
<keyword evidence="1" id="KW-0472">Membrane</keyword>